<comment type="cofactor">
    <cofactor evidence="5">
        <name>pyridoxal 5'-phosphate</name>
        <dbReference type="ChEBI" id="CHEBI:597326"/>
    </cofactor>
    <text evidence="5">Binds 1 pyridoxal phosphate per subunit.</text>
</comment>
<evidence type="ECO:0000313" key="6">
    <source>
        <dbReference type="EMBL" id="GGI66502.1"/>
    </source>
</evidence>
<feature type="binding site" evidence="5">
    <location>
        <position position="279"/>
    </location>
    <ligand>
        <name>N(2)-acetyl-L-ornithine</name>
        <dbReference type="ChEBI" id="CHEBI:57805"/>
    </ligand>
</feature>
<dbReference type="GO" id="GO:0042802">
    <property type="term" value="F:identical protein binding"/>
    <property type="evidence" value="ECO:0007669"/>
    <property type="project" value="TreeGrafter"/>
</dbReference>
<evidence type="ECO:0000256" key="5">
    <source>
        <dbReference type="HAMAP-Rule" id="MF_01107"/>
    </source>
</evidence>
<dbReference type="SUPFAM" id="SSF53383">
    <property type="entry name" value="PLP-dependent transferases"/>
    <property type="match status" value="1"/>
</dbReference>
<dbReference type="Proteomes" id="UP000622610">
    <property type="component" value="Unassembled WGS sequence"/>
</dbReference>
<reference evidence="6" key="2">
    <citation type="submission" date="2020-09" db="EMBL/GenBank/DDBJ databases">
        <authorList>
            <person name="Sun Q."/>
            <person name="Sedlacek I."/>
        </authorList>
    </citation>
    <scope>NUCLEOTIDE SEQUENCE</scope>
    <source>
        <strain evidence="6">CCM 8433</strain>
    </source>
</reference>
<keyword evidence="4 5" id="KW-0663">Pyridoxal phosphate</keyword>
<evidence type="ECO:0000256" key="2">
    <source>
        <dbReference type="ARBA" id="ARBA00022605"/>
    </source>
</evidence>
<dbReference type="PANTHER" id="PTHR11986">
    <property type="entry name" value="AMINOTRANSFERASE CLASS III"/>
    <property type="match status" value="1"/>
</dbReference>
<keyword evidence="1 5" id="KW-0032">Aminotransferase</keyword>
<dbReference type="GO" id="GO:0003992">
    <property type="term" value="F:N2-acetyl-L-ornithine:2-oxoglutarate 5-aminotransferase activity"/>
    <property type="evidence" value="ECO:0007669"/>
    <property type="project" value="UniProtKB-UniRule"/>
</dbReference>
<dbReference type="EC" id="2.6.1.11" evidence="5"/>
<feature type="binding site" evidence="5">
    <location>
        <position position="137"/>
    </location>
    <ligand>
        <name>pyridoxal 5'-phosphate</name>
        <dbReference type="ChEBI" id="CHEBI:597326"/>
    </ligand>
</feature>
<dbReference type="FunFam" id="3.40.640.10:FF:000004">
    <property type="entry name" value="Acetylornithine aminotransferase"/>
    <property type="match status" value="1"/>
</dbReference>
<dbReference type="GO" id="GO:0006526">
    <property type="term" value="P:L-arginine biosynthetic process"/>
    <property type="evidence" value="ECO:0007669"/>
    <property type="project" value="UniProtKB-UniRule"/>
</dbReference>
<evidence type="ECO:0000313" key="7">
    <source>
        <dbReference type="Proteomes" id="UP000622610"/>
    </source>
</evidence>
<dbReference type="InterPro" id="IPR050103">
    <property type="entry name" value="Class-III_PLP-dep_AT"/>
</dbReference>
<gene>
    <name evidence="5 6" type="primary">argD</name>
    <name evidence="6" type="ORF">GCM10011482_21560</name>
</gene>
<name>A0A917N729_9ENTE</name>
<comment type="catalytic activity">
    <reaction evidence="5">
        <text>N(2)-acetyl-L-ornithine + 2-oxoglutarate = N-acetyl-L-glutamate 5-semialdehyde + L-glutamate</text>
        <dbReference type="Rhea" id="RHEA:18049"/>
        <dbReference type="ChEBI" id="CHEBI:16810"/>
        <dbReference type="ChEBI" id="CHEBI:29123"/>
        <dbReference type="ChEBI" id="CHEBI:29985"/>
        <dbReference type="ChEBI" id="CHEBI:57805"/>
        <dbReference type="EC" id="2.6.1.11"/>
    </reaction>
</comment>
<comment type="similarity">
    <text evidence="5">Belongs to the class-III pyridoxal-phosphate-dependent aminotransferase family. ArgD subfamily.</text>
</comment>
<dbReference type="EMBL" id="BMDT01000012">
    <property type="protein sequence ID" value="GGI66502.1"/>
    <property type="molecule type" value="Genomic_DNA"/>
</dbReference>
<comment type="pathway">
    <text evidence="5">Amino-acid biosynthesis; L-arginine biosynthesis; N(2)-acetyl-L-ornithine from L-glutamate: step 4/4.</text>
</comment>
<keyword evidence="3 5" id="KW-0808">Transferase</keyword>
<dbReference type="RefSeq" id="WP_188368331.1">
    <property type="nucleotide sequence ID" value="NZ_BMDT01000012.1"/>
</dbReference>
<evidence type="ECO:0000256" key="1">
    <source>
        <dbReference type="ARBA" id="ARBA00022576"/>
    </source>
</evidence>
<protein>
    <recommendedName>
        <fullName evidence="5">Acetylornithine aminotransferase</fullName>
        <shortName evidence="5">ACOAT</shortName>
        <ecNumber evidence="5">2.6.1.11</ecNumber>
    </recommendedName>
</protein>
<dbReference type="NCBIfam" id="TIGR00707">
    <property type="entry name" value="argD"/>
    <property type="match status" value="1"/>
</dbReference>
<dbReference type="Gene3D" id="3.40.640.10">
    <property type="entry name" value="Type I PLP-dependent aspartate aminotransferase-like (Major domain)"/>
    <property type="match status" value="1"/>
</dbReference>
<feature type="binding site" evidence="5">
    <location>
        <position position="140"/>
    </location>
    <ligand>
        <name>N(2)-acetyl-L-ornithine</name>
        <dbReference type="ChEBI" id="CHEBI:57805"/>
    </ligand>
</feature>
<dbReference type="AlphaFoldDB" id="A0A917N729"/>
<dbReference type="HAMAP" id="MF_01107">
    <property type="entry name" value="ArgD_aminotrans_3"/>
    <property type="match status" value="1"/>
</dbReference>
<comment type="caution">
    <text evidence="6">The sequence shown here is derived from an EMBL/GenBank/DDBJ whole genome shotgun (WGS) entry which is preliminary data.</text>
</comment>
<dbReference type="GO" id="GO:0005737">
    <property type="term" value="C:cytoplasm"/>
    <property type="evidence" value="ECO:0007669"/>
    <property type="project" value="UniProtKB-SubCell"/>
</dbReference>
<comment type="miscellaneous">
    <text evidence="5">May also have succinyldiaminopimelate aminotransferase activity, thus carrying out the corresponding step in lysine biosynthesis.</text>
</comment>
<keyword evidence="5" id="KW-0055">Arginine biosynthesis</keyword>
<dbReference type="InterPro" id="IPR015424">
    <property type="entry name" value="PyrdxlP-dep_Trfase"/>
</dbReference>
<dbReference type="PROSITE" id="PS00600">
    <property type="entry name" value="AA_TRANSFER_CLASS_3"/>
    <property type="match status" value="1"/>
</dbReference>
<feature type="binding site" evidence="5">
    <location>
        <begin position="102"/>
        <end position="103"/>
    </location>
    <ligand>
        <name>pyridoxal 5'-phosphate</name>
        <dbReference type="ChEBI" id="CHEBI:597326"/>
    </ligand>
</feature>
<dbReference type="GO" id="GO:0030170">
    <property type="term" value="F:pyridoxal phosphate binding"/>
    <property type="evidence" value="ECO:0007669"/>
    <property type="project" value="InterPro"/>
</dbReference>
<comment type="subunit">
    <text evidence="5">Homodimer.</text>
</comment>
<feature type="binding site" evidence="5">
    <location>
        <position position="280"/>
    </location>
    <ligand>
        <name>pyridoxal 5'-phosphate</name>
        <dbReference type="ChEBI" id="CHEBI:597326"/>
    </ligand>
</feature>
<dbReference type="Gene3D" id="3.90.1150.10">
    <property type="entry name" value="Aspartate Aminotransferase, domain 1"/>
    <property type="match status" value="1"/>
</dbReference>
<sequence>MSTQAQTKQHVMNTYARKPITLVEGKGAIVFDDQGKRYVDFSSGIGVNALGYCDPDWSAAVAKQSQLLQHTSNLYYTQPMAQVAQILCQRTNYSKAFFGNSGAEANEGAIKLARKYSFDRYGKEANRYKILTLVDSFHGRTITTLAATGQDVFHQSFDPFTEGFDYVEVNNLEALKAKMDASVCAVMIEFVQGEGGIHLLNPDYVEALFELCATQDVLVIADEVQTGIGRTGTLLASEHYHVQPDITTLAKGLGGGLPIGAILCTEKLANVFQPGDHATTFGGNPVVCAGAKVVLEKLNDALLEAVQQKEKVIRQQLTNLPSVKKIDGIGLMLGIQLTDKKATDVIDQCLEQGLIVLSAKEKIRLLPPLTITDTELNEGLAILAKVLMSQPKE</sequence>
<dbReference type="InterPro" id="IPR005814">
    <property type="entry name" value="Aminotrans_3"/>
</dbReference>
<evidence type="ECO:0000256" key="4">
    <source>
        <dbReference type="ARBA" id="ARBA00022898"/>
    </source>
</evidence>
<dbReference type="Pfam" id="PF00202">
    <property type="entry name" value="Aminotran_3"/>
    <property type="match status" value="1"/>
</dbReference>
<keyword evidence="2 5" id="KW-0028">Amino-acid biosynthesis</keyword>
<feature type="binding site" evidence="5">
    <location>
        <begin position="222"/>
        <end position="225"/>
    </location>
    <ligand>
        <name>pyridoxal 5'-phosphate</name>
        <dbReference type="ChEBI" id="CHEBI:597326"/>
    </ligand>
</feature>
<dbReference type="NCBIfam" id="NF002325">
    <property type="entry name" value="PRK01278.1"/>
    <property type="match status" value="1"/>
</dbReference>
<organism evidence="6 7">
    <name type="scientific">Enterococcus alcedinis</name>
    <dbReference type="NCBI Taxonomy" id="1274384"/>
    <lineage>
        <taxon>Bacteria</taxon>
        <taxon>Bacillati</taxon>
        <taxon>Bacillota</taxon>
        <taxon>Bacilli</taxon>
        <taxon>Lactobacillales</taxon>
        <taxon>Enterococcaceae</taxon>
        <taxon>Enterococcus</taxon>
    </lineage>
</organism>
<dbReference type="InterPro" id="IPR015421">
    <property type="entry name" value="PyrdxlP-dep_Trfase_major"/>
</dbReference>
<proteinExistence type="inferred from homology"/>
<keyword evidence="7" id="KW-1185">Reference proteome</keyword>
<accession>A0A917N729</accession>
<reference evidence="6" key="1">
    <citation type="journal article" date="2014" name="Int. J. Syst. Evol. Microbiol.">
        <title>Complete genome sequence of Corynebacterium casei LMG S-19264T (=DSM 44701T), isolated from a smear-ripened cheese.</title>
        <authorList>
            <consortium name="US DOE Joint Genome Institute (JGI-PGF)"/>
            <person name="Walter F."/>
            <person name="Albersmeier A."/>
            <person name="Kalinowski J."/>
            <person name="Ruckert C."/>
        </authorList>
    </citation>
    <scope>NUCLEOTIDE SEQUENCE</scope>
    <source>
        <strain evidence="6">CCM 8433</strain>
    </source>
</reference>
<dbReference type="InterPro" id="IPR015422">
    <property type="entry name" value="PyrdxlP-dep_Trfase_small"/>
</dbReference>
<dbReference type="InterPro" id="IPR004636">
    <property type="entry name" value="AcOrn/SuccOrn_fam"/>
</dbReference>
<keyword evidence="5" id="KW-0963">Cytoplasm</keyword>
<dbReference type="CDD" id="cd00610">
    <property type="entry name" value="OAT_like"/>
    <property type="match status" value="1"/>
</dbReference>
<dbReference type="PANTHER" id="PTHR11986:SF79">
    <property type="entry name" value="ACETYLORNITHINE AMINOTRANSFERASE, MITOCHONDRIAL"/>
    <property type="match status" value="1"/>
</dbReference>
<comment type="subcellular location">
    <subcellularLocation>
        <location evidence="5">Cytoplasm</location>
    </subcellularLocation>
</comment>
<dbReference type="InterPro" id="IPR049704">
    <property type="entry name" value="Aminotrans_3_PPA_site"/>
</dbReference>
<evidence type="ECO:0000256" key="3">
    <source>
        <dbReference type="ARBA" id="ARBA00022679"/>
    </source>
</evidence>
<feature type="modified residue" description="N6-(pyridoxal phosphate)lysine" evidence="5">
    <location>
        <position position="251"/>
    </location>
</feature>
<dbReference type="PIRSF" id="PIRSF000521">
    <property type="entry name" value="Transaminase_4ab_Lys_Orn"/>
    <property type="match status" value="1"/>
</dbReference>